<evidence type="ECO:0000259" key="3">
    <source>
        <dbReference type="Pfam" id="PF16344"/>
    </source>
</evidence>
<dbReference type="InterPro" id="IPR032508">
    <property type="entry name" value="FecR_C"/>
</dbReference>
<dbReference type="Gene3D" id="2.60.120.1440">
    <property type="match status" value="1"/>
</dbReference>
<feature type="transmembrane region" description="Helical" evidence="1">
    <location>
        <begin position="97"/>
        <end position="115"/>
    </location>
</feature>
<accession>A0ABP1F341</accession>
<evidence type="ECO:0000313" key="5">
    <source>
        <dbReference type="Proteomes" id="UP001497602"/>
    </source>
</evidence>
<comment type="caution">
    <text evidence="4">The sequence shown here is derived from an EMBL/GenBank/DDBJ whole genome shotgun (WGS) entry which is preliminary data.</text>
</comment>
<keyword evidence="1" id="KW-0472">Membrane</keyword>
<gene>
    <name evidence="4" type="ORF">T190115A13A_110017</name>
</gene>
<evidence type="ECO:0000259" key="2">
    <source>
        <dbReference type="Pfam" id="PF04773"/>
    </source>
</evidence>
<feature type="domain" description="FecR protein" evidence="2">
    <location>
        <begin position="125"/>
        <end position="217"/>
    </location>
</feature>
<feature type="domain" description="Protein FecR C-terminal" evidence="3">
    <location>
        <begin position="263"/>
        <end position="327"/>
    </location>
</feature>
<dbReference type="RefSeq" id="WP_348703855.1">
    <property type="nucleotide sequence ID" value="NZ_CAXIYA010000012.1"/>
</dbReference>
<protein>
    <submittedName>
        <fullName evidence="4">Transmembrane sensor</fullName>
    </submittedName>
</protein>
<dbReference type="EMBL" id="CAXJRC010000002">
    <property type="protein sequence ID" value="CAL2104881.1"/>
    <property type="molecule type" value="Genomic_DNA"/>
</dbReference>
<reference evidence="4 5" key="1">
    <citation type="submission" date="2024-05" db="EMBL/GenBank/DDBJ databases">
        <authorList>
            <person name="Duchaud E."/>
        </authorList>
    </citation>
    <scope>NUCLEOTIDE SEQUENCE [LARGE SCALE GENOMIC DNA]</scope>
    <source>
        <strain evidence="4">Ena-SAMPLE-TAB-13-05-2024-13:56:06:370-140305</strain>
    </source>
</reference>
<keyword evidence="1" id="KW-1133">Transmembrane helix</keyword>
<dbReference type="Pfam" id="PF04773">
    <property type="entry name" value="FecR"/>
    <property type="match status" value="1"/>
</dbReference>
<dbReference type="Pfam" id="PF16344">
    <property type="entry name" value="FecR_C"/>
    <property type="match status" value="1"/>
</dbReference>
<dbReference type="InterPro" id="IPR006860">
    <property type="entry name" value="FecR"/>
</dbReference>
<name>A0ABP1F341_9FLAO</name>
<keyword evidence="5" id="KW-1185">Reference proteome</keyword>
<dbReference type="Proteomes" id="UP001497602">
    <property type="component" value="Unassembled WGS sequence"/>
</dbReference>
<dbReference type="PANTHER" id="PTHR30273">
    <property type="entry name" value="PERIPLASMIC SIGNAL SENSOR AND SIGMA FACTOR ACTIVATOR FECR-RELATED"/>
    <property type="match status" value="1"/>
</dbReference>
<evidence type="ECO:0000256" key="1">
    <source>
        <dbReference type="SAM" id="Phobius"/>
    </source>
</evidence>
<dbReference type="InterPro" id="IPR012373">
    <property type="entry name" value="Ferrdict_sens_TM"/>
</dbReference>
<proteinExistence type="predicted"/>
<dbReference type="PIRSF" id="PIRSF018266">
    <property type="entry name" value="FecR"/>
    <property type="match status" value="1"/>
</dbReference>
<keyword evidence="1 4" id="KW-0812">Transmembrane</keyword>
<organism evidence="4 5">
    <name type="scientific">Tenacibaculum vairaonense</name>
    <dbReference type="NCBI Taxonomy" id="3137860"/>
    <lineage>
        <taxon>Bacteria</taxon>
        <taxon>Pseudomonadati</taxon>
        <taxon>Bacteroidota</taxon>
        <taxon>Flavobacteriia</taxon>
        <taxon>Flavobacteriales</taxon>
        <taxon>Flavobacteriaceae</taxon>
        <taxon>Tenacibaculum</taxon>
    </lineage>
</organism>
<evidence type="ECO:0000313" key="4">
    <source>
        <dbReference type="EMBL" id="CAL2104881.1"/>
    </source>
</evidence>
<dbReference type="Gene3D" id="3.55.50.30">
    <property type="match status" value="1"/>
</dbReference>
<sequence>MEGHKNNIDSDIWSYINGKAEDDELLKIKDLEASEDFDEDLFNDLSALHKLTEEIEVPVVDVQAKKKEFFAKLEAKSNTNQIQEKKEIRTIGFKKRLMQIAAAIALVFTTSLLFYKGFSSDSVFIETGYGEHKKVTLLDGSVAWLNASSKISYDKETPRTILLEGEAFFDVVKDKKNPFTVETPDKVLVKALGTSFNVKAYVNGSYSETVLLTGKVEVSSKTTSQKVVLLPNDRVKVARNNGAFIKSELTEGENVLFWKENKIQFKNKSFKEVAEDFENQFNVKLRFENETIANTKFTGAFNKNMPVKEILEVLTITKSFEYTFDNEKNSWIIK</sequence>
<dbReference type="PANTHER" id="PTHR30273:SF2">
    <property type="entry name" value="PROTEIN FECR"/>
    <property type="match status" value="1"/>
</dbReference>